<keyword evidence="2" id="KW-1185">Reference proteome</keyword>
<evidence type="ECO:0000313" key="1">
    <source>
        <dbReference type="EMBL" id="KZV48861.1"/>
    </source>
</evidence>
<organism evidence="1 2">
    <name type="scientific">Dorcoceras hygrometricum</name>
    <dbReference type="NCBI Taxonomy" id="472368"/>
    <lineage>
        <taxon>Eukaryota</taxon>
        <taxon>Viridiplantae</taxon>
        <taxon>Streptophyta</taxon>
        <taxon>Embryophyta</taxon>
        <taxon>Tracheophyta</taxon>
        <taxon>Spermatophyta</taxon>
        <taxon>Magnoliopsida</taxon>
        <taxon>eudicotyledons</taxon>
        <taxon>Gunneridae</taxon>
        <taxon>Pentapetalae</taxon>
        <taxon>asterids</taxon>
        <taxon>lamiids</taxon>
        <taxon>Lamiales</taxon>
        <taxon>Gesneriaceae</taxon>
        <taxon>Didymocarpoideae</taxon>
        <taxon>Trichosporeae</taxon>
        <taxon>Loxocarpinae</taxon>
        <taxon>Dorcoceras</taxon>
    </lineage>
</organism>
<protein>
    <submittedName>
        <fullName evidence="1">Uncharacterized protein</fullName>
    </submittedName>
</protein>
<evidence type="ECO:0000313" key="2">
    <source>
        <dbReference type="Proteomes" id="UP000250235"/>
    </source>
</evidence>
<sequence>MTSDPVFEKKNRNFRLGFGAVGKIWQIGRPLATVWRRGLRVNIARRPALISPKFIGRKPPRFGRILSPKVAQGFVREQQFPGQNSGFSVDDLERLRYGGGRRLVHYHLSASIQLEERRGRRQRRIFEMVRVRVRHFRK</sequence>
<dbReference type="Proteomes" id="UP000250235">
    <property type="component" value="Unassembled WGS sequence"/>
</dbReference>
<accession>A0A2Z7CP50</accession>
<proteinExistence type="predicted"/>
<reference evidence="1 2" key="1">
    <citation type="journal article" date="2015" name="Proc. Natl. Acad. Sci. U.S.A.">
        <title>The resurrection genome of Boea hygrometrica: A blueprint for survival of dehydration.</title>
        <authorList>
            <person name="Xiao L."/>
            <person name="Yang G."/>
            <person name="Zhang L."/>
            <person name="Yang X."/>
            <person name="Zhao S."/>
            <person name="Ji Z."/>
            <person name="Zhou Q."/>
            <person name="Hu M."/>
            <person name="Wang Y."/>
            <person name="Chen M."/>
            <person name="Xu Y."/>
            <person name="Jin H."/>
            <person name="Xiao X."/>
            <person name="Hu G."/>
            <person name="Bao F."/>
            <person name="Hu Y."/>
            <person name="Wan P."/>
            <person name="Li L."/>
            <person name="Deng X."/>
            <person name="Kuang T."/>
            <person name="Xiang C."/>
            <person name="Zhu J.K."/>
            <person name="Oliver M.J."/>
            <person name="He Y."/>
        </authorList>
    </citation>
    <scope>NUCLEOTIDE SEQUENCE [LARGE SCALE GENOMIC DNA]</scope>
    <source>
        <strain evidence="2">cv. XS01</strain>
    </source>
</reference>
<dbReference type="EMBL" id="KQ993804">
    <property type="protein sequence ID" value="KZV48861.1"/>
    <property type="molecule type" value="Genomic_DNA"/>
</dbReference>
<gene>
    <name evidence="1" type="ORF">F511_16668</name>
</gene>
<name>A0A2Z7CP50_9LAMI</name>
<dbReference type="AlphaFoldDB" id="A0A2Z7CP50"/>